<protein>
    <submittedName>
        <fullName evidence="1">Unannotated protein</fullName>
    </submittedName>
</protein>
<reference evidence="1" key="1">
    <citation type="submission" date="2020-05" db="EMBL/GenBank/DDBJ databases">
        <authorList>
            <person name="Chiriac C."/>
            <person name="Salcher M."/>
            <person name="Ghai R."/>
            <person name="Kavagutti S V."/>
        </authorList>
    </citation>
    <scope>NUCLEOTIDE SEQUENCE</scope>
</reference>
<dbReference type="AlphaFoldDB" id="A0A6J7KBF9"/>
<dbReference type="EMBL" id="CAFBMK010000361">
    <property type="protein sequence ID" value="CAB4952621.1"/>
    <property type="molecule type" value="Genomic_DNA"/>
</dbReference>
<sequence length="32" mass="3284">MACSTPPMYWSTGIQRFVTAGSNGASAFSASV</sequence>
<accession>A0A6J7KBF9</accession>
<evidence type="ECO:0000313" key="1">
    <source>
        <dbReference type="EMBL" id="CAB4952621.1"/>
    </source>
</evidence>
<name>A0A6J7KBF9_9ZZZZ</name>
<proteinExistence type="predicted"/>
<gene>
    <name evidence="1" type="ORF">UFOPK3564_03578</name>
</gene>
<organism evidence="1">
    <name type="scientific">freshwater metagenome</name>
    <dbReference type="NCBI Taxonomy" id="449393"/>
    <lineage>
        <taxon>unclassified sequences</taxon>
        <taxon>metagenomes</taxon>
        <taxon>ecological metagenomes</taxon>
    </lineage>
</organism>